<reference evidence="1" key="1">
    <citation type="journal article" date="2018" name="Genome Biol.">
        <title>SKESA: strategic k-mer extension for scrupulous assemblies.</title>
        <authorList>
            <person name="Souvorov A."/>
            <person name="Agarwala R."/>
            <person name="Lipman D.J."/>
        </authorList>
    </citation>
    <scope>NUCLEOTIDE SEQUENCE</scope>
    <source>
        <strain evidence="1">TW16432</strain>
    </source>
</reference>
<dbReference type="EMBL" id="DAATHL010000011">
    <property type="protein sequence ID" value="HAE8607352.1"/>
    <property type="molecule type" value="Genomic_DNA"/>
</dbReference>
<dbReference type="AlphaFoldDB" id="A0A738CLW7"/>
<accession>A0A738CLW7</accession>
<sequence>MSGVIKMMCVSSDEPDWFTVGGIYDSELRDVDVCICGDNLVSDLNPVDWYEMSQRADGLWFLIGFHQSVLFRPVALEKPRLIEVKINVCA</sequence>
<reference evidence="1" key="2">
    <citation type="submission" date="2018-07" db="EMBL/GenBank/DDBJ databases">
        <authorList>
            <consortium name="NCBI Pathogen Detection Project"/>
        </authorList>
    </citation>
    <scope>NUCLEOTIDE SEQUENCE</scope>
    <source>
        <strain evidence="1">TW16432</strain>
    </source>
</reference>
<comment type="caution">
    <text evidence="1">The sequence shown here is derived from an EMBL/GenBank/DDBJ whole genome shotgun (WGS) entry which is preliminary data.</text>
</comment>
<name>A0A738CLW7_SALTM</name>
<evidence type="ECO:0000313" key="1">
    <source>
        <dbReference type="EMBL" id="HAE8607352.1"/>
    </source>
</evidence>
<gene>
    <name evidence="1" type="ORF">G4Q63_003724</name>
</gene>
<proteinExistence type="predicted"/>
<protein>
    <submittedName>
        <fullName evidence="1">Uncharacterized protein</fullName>
    </submittedName>
</protein>
<organism evidence="1">
    <name type="scientific">Salmonella typhimurium</name>
    <dbReference type="NCBI Taxonomy" id="90371"/>
    <lineage>
        <taxon>Bacteria</taxon>
        <taxon>Pseudomonadati</taxon>
        <taxon>Pseudomonadota</taxon>
        <taxon>Gammaproteobacteria</taxon>
        <taxon>Enterobacterales</taxon>
        <taxon>Enterobacteriaceae</taxon>
        <taxon>Salmonella</taxon>
    </lineage>
</organism>